<dbReference type="GO" id="GO:0005524">
    <property type="term" value="F:ATP binding"/>
    <property type="evidence" value="ECO:0007669"/>
    <property type="project" value="UniProtKB-UniRule"/>
</dbReference>
<comment type="catalytic activity">
    <reaction evidence="6">
        <text>tRNA(Sec) + L-serine + ATP = L-seryl-tRNA(Sec) + AMP + diphosphate + H(+)</text>
        <dbReference type="Rhea" id="RHEA:42580"/>
        <dbReference type="Rhea" id="RHEA-COMP:9742"/>
        <dbReference type="Rhea" id="RHEA-COMP:10128"/>
        <dbReference type="ChEBI" id="CHEBI:15378"/>
        <dbReference type="ChEBI" id="CHEBI:30616"/>
        <dbReference type="ChEBI" id="CHEBI:33019"/>
        <dbReference type="ChEBI" id="CHEBI:33384"/>
        <dbReference type="ChEBI" id="CHEBI:78442"/>
        <dbReference type="ChEBI" id="CHEBI:78533"/>
        <dbReference type="ChEBI" id="CHEBI:456215"/>
        <dbReference type="EC" id="6.1.1.11"/>
    </reaction>
</comment>
<comment type="pathway">
    <text evidence="6">Aminoacyl-tRNA biosynthesis; selenocysteinyl-tRNA(Sec) biosynthesis; L-seryl-tRNA(Sec) from L-serine and tRNA(Sec): step 1/1.</text>
</comment>
<comment type="caution">
    <text evidence="10">The sequence shown here is derived from an EMBL/GenBank/DDBJ whole genome shotgun (WGS) entry which is preliminary data.</text>
</comment>
<dbReference type="EMBL" id="VOAH01000003">
    <property type="protein sequence ID" value="TVP41457.1"/>
    <property type="molecule type" value="Genomic_DNA"/>
</dbReference>
<keyword evidence="4 6" id="KW-0648">Protein biosynthesis</keyword>
<dbReference type="InterPro" id="IPR010978">
    <property type="entry name" value="tRNA-bd_arm"/>
</dbReference>
<dbReference type="PRINTS" id="PR00981">
    <property type="entry name" value="TRNASYNTHSER"/>
</dbReference>
<organism evidence="10 11">
    <name type="scientific">Candidatus Nitrosocosmicus arcticus</name>
    <dbReference type="NCBI Taxonomy" id="2035267"/>
    <lineage>
        <taxon>Archaea</taxon>
        <taxon>Nitrososphaerota</taxon>
        <taxon>Nitrososphaeria</taxon>
        <taxon>Nitrososphaerales</taxon>
        <taxon>Nitrososphaeraceae</taxon>
        <taxon>Candidatus Nitrosocosmicus</taxon>
    </lineage>
</organism>
<feature type="domain" description="Aminoacyl-transfer RNA synthetases class-II family profile" evidence="9">
    <location>
        <begin position="200"/>
        <end position="432"/>
    </location>
</feature>
<dbReference type="GO" id="GO:0016260">
    <property type="term" value="P:selenocysteine biosynthetic process"/>
    <property type="evidence" value="ECO:0007669"/>
    <property type="project" value="UniProtKB-UniRule"/>
</dbReference>
<dbReference type="SUPFAM" id="SSF46589">
    <property type="entry name" value="tRNA-binding arm"/>
    <property type="match status" value="1"/>
</dbReference>
<comment type="subcellular location">
    <subcellularLocation>
        <location evidence="6">Cytoplasm</location>
    </subcellularLocation>
</comment>
<evidence type="ECO:0000256" key="7">
    <source>
        <dbReference type="PIRSR" id="PIRSR001529-1"/>
    </source>
</evidence>
<keyword evidence="11" id="KW-1185">Reference proteome</keyword>
<dbReference type="HAMAP" id="MF_00176">
    <property type="entry name" value="Ser_tRNA_synth_type1"/>
    <property type="match status" value="1"/>
</dbReference>
<feature type="binding site" evidence="7">
    <location>
        <position position="253"/>
    </location>
    <ligand>
        <name>L-serine</name>
        <dbReference type="ChEBI" id="CHEBI:33384"/>
    </ligand>
</feature>
<dbReference type="SUPFAM" id="SSF55681">
    <property type="entry name" value="Class II aaRS and biotin synthetases"/>
    <property type="match status" value="1"/>
</dbReference>
<feature type="binding site" evidence="6 8">
    <location>
        <begin position="371"/>
        <end position="374"/>
    </location>
    <ligand>
        <name>ATP</name>
        <dbReference type="ChEBI" id="CHEBI:30616"/>
    </ligand>
</feature>
<evidence type="ECO:0000256" key="3">
    <source>
        <dbReference type="ARBA" id="ARBA00022840"/>
    </source>
</evidence>
<dbReference type="Proteomes" id="UP000315289">
    <property type="component" value="Unassembled WGS sequence"/>
</dbReference>
<keyword evidence="1 6" id="KW-0436">Ligase</keyword>
<evidence type="ECO:0000259" key="9">
    <source>
        <dbReference type="PROSITE" id="PS50862"/>
    </source>
</evidence>
<keyword evidence="2 6" id="KW-0547">Nucleotide-binding</keyword>
<dbReference type="PIRSF" id="PIRSF001529">
    <property type="entry name" value="Ser-tRNA-synth_IIa"/>
    <property type="match status" value="1"/>
</dbReference>
<dbReference type="InterPro" id="IPR002317">
    <property type="entry name" value="Ser-tRNA-ligase_type_1"/>
</dbReference>
<comment type="domain">
    <text evidence="6">Consists of two distinct domains, a catalytic core and a N-terminal extension that is involved in tRNA binding.</text>
</comment>
<reference evidence="10 11" key="1">
    <citation type="journal article" date="2019" name="Front. Microbiol.">
        <title>Ammonia Oxidation by the Arctic Terrestrial Thaumarchaeote Candidatus Nitrosocosmicus arcticus Is Stimulated by Increasing Temperatures.</title>
        <authorList>
            <person name="Alves R.J.E."/>
            <person name="Kerou M."/>
            <person name="Zappe A."/>
            <person name="Bittner R."/>
            <person name="Abby S.S."/>
            <person name="Schmidt H.A."/>
            <person name="Pfeifer K."/>
            <person name="Schleper C."/>
        </authorList>
    </citation>
    <scope>NUCLEOTIDE SEQUENCE [LARGE SCALE GENOMIC DNA]</scope>
    <source>
        <strain evidence="10 11">Kfb</strain>
    </source>
</reference>
<evidence type="ECO:0000313" key="10">
    <source>
        <dbReference type="EMBL" id="TVP41457.1"/>
    </source>
</evidence>
<gene>
    <name evidence="6 10" type="primary">serS</name>
    <name evidence="10" type="ORF">NARC_30172</name>
</gene>
<dbReference type="GO" id="GO:0004828">
    <property type="term" value="F:serine-tRNA ligase activity"/>
    <property type="evidence" value="ECO:0007669"/>
    <property type="project" value="UniProtKB-UniRule"/>
</dbReference>
<proteinExistence type="inferred from homology"/>
<feature type="binding site" evidence="6">
    <location>
        <position position="407"/>
    </location>
    <ligand>
        <name>L-serine</name>
        <dbReference type="ChEBI" id="CHEBI:33384"/>
    </ligand>
</feature>
<evidence type="ECO:0000313" key="11">
    <source>
        <dbReference type="Proteomes" id="UP000315289"/>
    </source>
</evidence>
<dbReference type="PANTHER" id="PTHR11778">
    <property type="entry name" value="SERYL-TRNA SYNTHETASE"/>
    <property type="match status" value="1"/>
</dbReference>
<sequence length="446" mass="51232">MIDPKMIKENQGLVKEMLANRNMDFPLDILFNADKIRRDLIVALQRVKHQKNTLSTDIATRKKKNEDASIKIDEMGKIGTEIERLEEESKRNEELFLKYIRSLPNFFHDTVPLGKDENDNKIAREYQGRLKLLKKPTEEGIETSGIGIKAYEEPPGIFQMKNHIDLANGLGLIDLERAGKISGSRFYILKNEMVKLSMALSNFAIDYLIKEGYTVVQPPFMIRREAMEGAVILSDFEETIYKIENEDLYMIGTSEHPLASMHMNEILNGKNLPIRYGGSSTCFRKEAGAHGKDMKGLFRVHQFDKVEQFVFCKPEDSWKEHERLLQVTEKFYEILEIPFRTIILCSGDLGKVSAKTYDIEAWFPAQNSYREICSCSNCTDYQARSLRIRYRDNPNDETSLVHTLNSTLVAIQRTLVAILENYQTSKGTIIVPQALKKYMGDMDEIG</sequence>
<dbReference type="InterPro" id="IPR033729">
    <property type="entry name" value="SerRS_core"/>
</dbReference>
<feature type="binding site" evidence="6 8">
    <location>
        <begin position="284"/>
        <end position="286"/>
    </location>
    <ligand>
        <name>ATP</name>
        <dbReference type="ChEBI" id="CHEBI:30616"/>
    </ligand>
</feature>
<feature type="binding site" evidence="6 7">
    <location>
        <position position="307"/>
    </location>
    <ligand>
        <name>L-serine</name>
        <dbReference type="ChEBI" id="CHEBI:33384"/>
    </ligand>
</feature>
<evidence type="ECO:0000256" key="8">
    <source>
        <dbReference type="PIRSR" id="PIRSR001529-2"/>
    </source>
</evidence>
<feature type="binding site" evidence="6">
    <location>
        <begin position="253"/>
        <end position="255"/>
    </location>
    <ligand>
        <name>L-serine</name>
        <dbReference type="ChEBI" id="CHEBI:33384"/>
    </ligand>
</feature>
<dbReference type="PROSITE" id="PS50862">
    <property type="entry name" value="AA_TRNA_LIGASE_II"/>
    <property type="match status" value="1"/>
</dbReference>
<evidence type="ECO:0000256" key="5">
    <source>
        <dbReference type="ARBA" id="ARBA00023146"/>
    </source>
</evidence>
<dbReference type="InterPro" id="IPR006195">
    <property type="entry name" value="aa-tRNA-synth_II"/>
</dbReference>
<dbReference type="InterPro" id="IPR002314">
    <property type="entry name" value="aa-tRNA-synt_IIb"/>
</dbReference>
<dbReference type="OrthoDB" id="35932at2157"/>
<dbReference type="Pfam" id="PF00587">
    <property type="entry name" value="tRNA-synt_2b"/>
    <property type="match status" value="1"/>
</dbReference>
<dbReference type="UniPathway" id="UPA00906">
    <property type="reaction ID" value="UER00895"/>
</dbReference>
<dbReference type="InterPro" id="IPR042103">
    <property type="entry name" value="SerRS_1_N_sf"/>
</dbReference>
<dbReference type="CDD" id="cd00770">
    <property type="entry name" value="SerRS_core"/>
    <property type="match status" value="1"/>
</dbReference>
<dbReference type="InterPro" id="IPR045864">
    <property type="entry name" value="aa-tRNA-synth_II/BPL/LPL"/>
</dbReference>
<dbReference type="NCBIfam" id="TIGR00414">
    <property type="entry name" value="serS"/>
    <property type="match status" value="1"/>
</dbReference>
<name>A0A557SXX1_9ARCH</name>
<evidence type="ECO:0000256" key="2">
    <source>
        <dbReference type="ARBA" id="ARBA00022741"/>
    </source>
</evidence>
<evidence type="ECO:0000256" key="6">
    <source>
        <dbReference type="HAMAP-Rule" id="MF_00176"/>
    </source>
</evidence>
<keyword evidence="3 6" id="KW-0067">ATP-binding</keyword>
<feature type="binding site" evidence="7">
    <location>
        <position position="284"/>
    </location>
    <ligand>
        <name>L-serine</name>
        <dbReference type="ChEBI" id="CHEBI:33384"/>
    </ligand>
</feature>
<dbReference type="Gene3D" id="3.30.930.10">
    <property type="entry name" value="Bira Bifunctional Protein, Domain 2"/>
    <property type="match status" value="1"/>
</dbReference>
<dbReference type="GO" id="GO:0006434">
    <property type="term" value="P:seryl-tRNA aminoacylation"/>
    <property type="evidence" value="ECO:0007669"/>
    <property type="project" value="UniProtKB-UniRule"/>
</dbReference>
<dbReference type="InterPro" id="IPR015866">
    <property type="entry name" value="Ser-tRNA-synth_1_N"/>
</dbReference>
<evidence type="ECO:0000256" key="4">
    <source>
        <dbReference type="ARBA" id="ARBA00022917"/>
    </source>
</evidence>
<dbReference type="RefSeq" id="WP_144728932.1">
    <property type="nucleotide sequence ID" value="NZ_ML675579.1"/>
</dbReference>
<dbReference type="AlphaFoldDB" id="A0A557SXX1"/>
<feature type="site" description="Important for serine binding" evidence="7">
    <location>
        <position position="407"/>
    </location>
</feature>
<comment type="catalytic activity">
    <reaction evidence="6">
        <text>tRNA(Ser) + L-serine + ATP = L-seryl-tRNA(Ser) + AMP + diphosphate + H(+)</text>
        <dbReference type="Rhea" id="RHEA:12292"/>
        <dbReference type="Rhea" id="RHEA-COMP:9669"/>
        <dbReference type="Rhea" id="RHEA-COMP:9703"/>
        <dbReference type="ChEBI" id="CHEBI:15378"/>
        <dbReference type="ChEBI" id="CHEBI:30616"/>
        <dbReference type="ChEBI" id="CHEBI:33019"/>
        <dbReference type="ChEBI" id="CHEBI:33384"/>
        <dbReference type="ChEBI" id="CHEBI:78442"/>
        <dbReference type="ChEBI" id="CHEBI:78533"/>
        <dbReference type="ChEBI" id="CHEBI:456215"/>
        <dbReference type="EC" id="6.1.1.11"/>
    </reaction>
</comment>
<feature type="binding site" evidence="8">
    <location>
        <begin position="300"/>
        <end position="303"/>
    </location>
    <ligand>
        <name>ATP</name>
        <dbReference type="ChEBI" id="CHEBI:30616"/>
    </ligand>
</feature>
<feature type="binding site" evidence="6">
    <location>
        <position position="300"/>
    </location>
    <ligand>
        <name>ATP</name>
        <dbReference type="ChEBI" id="CHEBI:30616"/>
    </ligand>
</feature>
<feature type="binding site" evidence="7">
    <location>
        <position position="405"/>
    </location>
    <ligand>
        <name>L-serine</name>
        <dbReference type="ChEBI" id="CHEBI:33384"/>
    </ligand>
</feature>
<keyword evidence="6" id="KW-0963">Cytoplasm</keyword>
<comment type="similarity">
    <text evidence="6">Belongs to the class-II aminoacyl-tRNA synthetase family. Type-1 seryl-tRNA synthetase subfamily.</text>
</comment>
<comment type="function">
    <text evidence="6">Catalyzes the attachment of serine to tRNA(Ser). Is also able to aminoacylate tRNA(Sec) with serine, to form the misacylated tRNA L-seryl-tRNA(Sec), which will be further converted into selenocysteinyl-tRNA(Sec).</text>
</comment>
<dbReference type="Pfam" id="PF02403">
    <property type="entry name" value="Seryl_tRNA_N"/>
    <property type="match status" value="1"/>
</dbReference>
<keyword evidence="5 6" id="KW-0030">Aminoacyl-tRNA synthetase</keyword>
<comment type="subunit">
    <text evidence="6">Homodimer. The tRNA molecule binds across the dimer.</text>
</comment>
<accession>A0A557SXX1</accession>
<evidence type="ECO:0000256" key="1">
    <source>
        <dbReference type="ARBA" id="ARBA00022598"/>
    </source>
</evidence>
<dbReference type="Gene3D" id="1.10.287.40">
    <property type="entry name" value="Serine-tRNA synthetase, tRNA binding domain"/>
    <property type="match status" value="1"/>
</dbReference>
<dbReference type="EC" id="6.1.1.11" evidence="6"/>
<protein>
    <recommendedName>
        <fullName evidence="6">Serine--tRNA ligase</fullName>
        <ecNumber evidence="6">6.1.1.11</ecNumber>
    </recommendedName>
    <alternativeName>
        <fullName evidence="6">Seryl-tRNA synthetase</fullName>
        <shortName evidence="6">SerRS</shortName>
    </alternativeName>
    <alternativeName>
        <fullName evidence="6">Seryl-tRNA(Ser/Sec) synthetase</fullName>
    </alternativeName>
</protein>
<dbReference type="GO" id="GO:0005737">
    <property type="term" value="C:cytoplasm"/>
    <property type="evidence" value="ECO:0007669"/>
    <property type="project" value="UniProtKB-SubCell"/>
</dbReference>